<feature type="domain" description="Fibronectin type-III" evidence="4">
    <location>
        <begin position="1471"/>
        <end position="1570"/>
    </location>
</feature>
<feature type="domain" description="Fibronectin type-III" evidence="4">
    <location>
        <begin position="1677"/>
        <end position="1770"/>
    </location>
</feature>
<evidence type="ECO:0000313" key="7">
    <source>
        <dbReference type="Proteomes" id="UP000275408"/>
    </source>
</evidence>
<evidence type="ECO:0000313" key="6">
    <source>
        <dbReference type="EMBL" id="RMX34740.1"/>
    </source>
</evidence>
<dbReference type="PROSITE" id="PS50853">
    <property type="entry name" value="FN3"/>
    <property type="match status" value="11"/>
</dbReference>
<evidence type="ECO:0000256" key="2">
    <source>
        <dbReference type="SAM" id="Phobius"/>
    </source>
</evidence>
<dbReference type="Gene3D" id="2.60.120.260">
    <property type="entry name" value="Galactose-binding domain-like"/>
    <property type="match status" value="5"/>
</dbReference>
<dbReference type="SUPFAM" id="SSF49265">
    <property type="entry name" value="Fibronectin type III"/>
    <property type="match status" value="7"/>
</dbReference>
<comment type="caution">
    <text evidence="6">The sequence shown here is derived from an EMBL/GenBank/DDBJ whole genome shotgun (WGS) entry which is preliminary data.</text>
</comment>
<dbReference type="Gene3D" id="1.10.287.70">
    <property type="match status" value="1"/>
</dbReference>
<dbReference type="Pfam" id="PF07534">
    <property type="entry name" value="TLD"/>
    <property type="match status" value="1"/>
</dbReference>
<dbReference type="InterPro" id="IPR006571">
    <property type="entry name" value="TLDc_dom"/>
</dbReference>
<feature type="domain" description="Fibronectin type-III" evidence="4">
    <location>
        <begin position="2292"/>
        <end position="2388"/>
    </location>
</feature>
<protein>
    <recommendedName>
        <fullName evidence="8">Protein-tyrosine-phosphatase</fullName>
    </recommendedName>
</protein>
<dbReference type="InterPro" id="IPR003961">
    <property type="entry name" value="FN3_dom"/>
</dbReference>
<feature type="transmembrane region" description="Helical" evidence="2">
    <location>
        <begin position="2757"/>
        <end position="2778"/>
    </location>
</feature>
<dbReference type="InterPro" id="IPR013099">
    <property type="entry name" value="K_chnl_dom"/>
</dbReference>
<feature type="domain" description="Fibronectin type-III" evidence="4">
    <location>
        <begin position="1881"/>
        <end position="1974"/>
    </location>
</feature>
<gene>
    <name evidence="6" type="ORF">pdam_00010209</name>
</gene>
<feature type="domain" description="F5/8 type C" evidence="3">
    <location>
        <begin position="252"/>
        <end position="390"/>
    </location>
</feature>
<feature type="domain" description="Fibronectin type-III" evidence="4">
    <location>
        <begin position="1775"/>
        <end position="1876"/>
    </location>
</feature>
<dbReference type="InterPro" id="IPR013783">
    <property type="entry name" value="Ig-like_fold"/>
</dbReference>
<dbReference type="InterPro" id="IPR000421">
    <property type="entry name" value="FA58C"/>
</dbReference>
<sequence length="2991" mass="335683">MGVDSINRLRDQIKSKIAWPNVADDDKHTYLGVLTRTGDVGVSLNSYSGECLGNLDNCPNGLSLSFWMNYNALFVSYILGLRNEYYDALRTWLKPLMTQTARWEPCYRAVKDGFGAQTFHEKCPNHAVTVTLVKVGKYIFGGFADQRWGGTVGSSQYLWSRRAFLFSLVNPTGSQPLKLDVKPDKAEKALLQDPQAGPVFGENDLFIGNNSDQSAVSFSDLGHAYELPSISHQAGTISARRFFAGTYRFIPDDIEVFSYINAEELTSPEFTATNSYEDLTYAPFRARPSSPNPWCAKVNSKEQYLQIDLGTKQSVRKIELIKRNNDTKYVKKYRIEYRVNTGGTFHKYDDNKKFDVQNPASVNVTSARYIRLYPESWENSICMRVRLYKKEGGNYVDLGTDNSSAIPDSNFTAKSWLCYSIPSLGMVASNELCYAAWCGQGPSTWLEINIGSKQMLVRMATRGPQQGNPVSSFYVEYSHDAATWLNYTEGGVRRIFYGNWDTTWVYHHFLPHLETQFLRIMPQDCGSFCCLNVKLWIPKDVTSYIIASFGESTRGEGFAVYHKYISATGNSSYHIRFATTQKIWSMELQRNPVIPFRWVHVMITWSEAWGLRYYENGRLLQKTMKFEVIGVSECRSALGIEGGAISDQQITASSAASSAYAYRGRLNSQNTDSQSGAWSASVTDENQWLQIDLGGSYYTMVTRVATQGRNGLAEWATKYKLQHSYNGVEFKNYKEKGKFTDKEFSGNTDSDTIVSHDLTPPIVSRYVRFLILAWSGGIAMRVELYGCQKECKLALGMESGAISDMQIRGSSEHDGNHSAVQARLNYNVPGKFGGWSARTNDKNQWLQVDLLSHFTKVTRVATQGRRDIDQWVTKYNLKYSKNGLNFLYYRESRKRNDKVFAGNTDRNTVVSHDLNPPITARFYRFLPLHWFVHISMRVELYGCHVQECLSALGMESAEISEKQISASSEYSSQLVASQSRLNIQPRAGKLGSWAAATNNVHQWLQVDLGVYSIVTRVATQGRHDAQQWVTKYKLMYGHHPSTLHSFKRPYDNNDEEFIGNINKDTVVLHDLSPPITARYVRFLPLEWISHISMRVELYGCHDTVCEPPCLEGQFCDEVLGRCVCDPTLRGEEWCKTRQRFSPLPIDKLLESAAFYWTMDNHRNIYNEMGSDYGIASTEATTIKGIRGKAVKVYRGNNTFTLNEGLPPNECLFNTSQCTNGFTLMLWVWYRHNDLGQVFLDSSGGSHTGHKMFQANTNSPQVAFQIASPNKNCKVIFPTPKEIWTHYTLSYTSPDDLGNIKIFQNGKEVEDFVFKGCSNGSFSVSDVTRMSIGDPQGQLPEAAFDEIIIWYRSLTSADIATAYDYYRGDVNLLLFTNLHFTGLAWKANLSDHESETYRDWTKRLTDHVRSLYNNKPGYGSVTVYKYWDASGVAGCEFSIRFTDRGYSAVEPFINWLSTTSFQINKLEANDIFITAVSLHAQSYIKEHSINLSITWNGPTELSHGIFQGYELFYRDTTLGNETKVILRTTGDTFYVIQNLVPNTKYLITARSFTLEGDGKMSEPLVIWTGPLASTQSPINITAFKLNSTSLRVTWTKISADQVGGVIIGYMVVFHVVNDGNSSMKSVVQCGFMNQTILGNLQIFTNYSIRILGFTRTGKLGSVSDPVYAMTDEDVPSLPPSNVIAQAVNLSSIFVRWDPIPAEGRNGIITGYKAWYRKMVEPPVWKRMKFCNVYWCEATNLEMNTPYRINVRGLTVKGGGPVASVQAITERGVPHQPLTSLTAHNTSSTSILVTLYPVSYNDSYEPIIAFELIMSTADNSSEKETITAILGNCENATKITHHQTDLQEYTAYRISAAGVTRKGFIKSNDKITVFTEEDIPEGSPQNITPAASSATSLTLSWKPLTNDKANGLILGYHILLFDRLRNITKNITVHSLDQANIANLFPYTEYEARIVPFNSKGLGNGSDAIVVRTKEAAPSEPPSNVTGVVPSSTSLTLDWKPVDPLHINGVLRAYVITYFVTDSPYVTRQNISIPVTNSRKRRDISNPSSQSFELSGLKKYTTYTIQVMAYTVDYGVPSDEMNLTTAQDAPSRSPMNVTAFNTSSTSINVTWFPVPDDHVNGILLGYSVLYRKADKPFEKFQNMTVCASLFEVAITNLDFFTNYEIRVLAFTVAGKGNISNPVFCMTDEDVPEGAPINLSTLPANTTAITVKWPPVAKEERNGYILGYWVSISNITGEFIKNVSVYGSDMLTTTVGGLDIWTNYSVQVLAFNVKGNGPWSNVTRGITDEEAPRVAPSNVTAFNTSSTSLHVTWQPISTQGLRGILRTYRVYYIEKETYFTRSLRNVTVDCNTLQVELVDLYKFTNYSVYVVARTNKDGVSSTTVNVSTDEDTPDRPPVNVVVWTPHSTSIHVSWNEVPNGYKNGIIRGYKVHYTELQQNASTGTENIPPFERSLSITGLKKFTQYNVTVLAYTSKGDGVTTSTIMMTDQDVPDAKPLNVRAVSTWTTHTIPLSWTHIPNHLLNGILTGYRIRYEAVEMGEYPYKEAPREVILPAGTVSTELTGLESFTVYRIELTGLTVKGDGPREVLFAETCRCLKRLTTNWMVLDPYVTQSHSATQGPGGLLSPFVEDMAVTCCQTCKTHGESYVDFEFNGKGEPALQHTEEALRLNILHATDLTFPVYGYKLQDKFRHEFGYTGIVESPGIAYVINTNYGNETPTSLVHAVFACWPLALMGILLAYIFGFIMWAVDQAQNAEHFPRSFFSGIWEGFWWAYVSMTTVGYGDRTPFSNVGRIVAIVWTLTGVVIIGILVGFIAVSLTSVSISAIYGSAEYNLGLRRNARFDKEKKHRNFEEIYELLSSNQISGVLIDGYVVGSRKNLFEKPFLRIYRVYDYSSVYGVVTGGNSTKLGKCFRDYIQQNIALIFQHVAENVEAIQESPEPLEVERSTGVFDSSSQLFTQNLMILLGALGVCILLGVVWEIIYRVKKRLKIQPQGN</sequence>
<dbReference type="Gene3D" id="2.60.40.10">
    <property type="entry name" value="Immunoglobulins"/>
    <property type="match status" value="11"/>
</dbReference>
<evidence type="ECO:0000259" key="4">
    <source>
        <dbReference type="PROSITE" id="PS50853"/>
    </source>
</evidence>
<dbReference type="SMART" id="SM00231">
    <property type="entry name" value="FA58C"/>
    <property type="match status" value="5"/>
</dbReference>
<dbReference type="SUPFAM" id="SSF81324">
    <property type="entry name" value="Voltage-gated potassium channels"/>
    <property type="match status" value="1"/>
</dbReference>
<keyword evidence="2" id="KW-1133">Transmembrane helix</keyword>
<dbReference type="FunFam" id="2.60.40.10:FF:000360">
    <property type="entry name" value="Sidekick cell adhesion molecule 2"/>
    <property type="match status" value="1"/>
</dbReference>
<dbReference type="Gene3D" id="2.60.120.200">
    <property type="match status" value="1"/>
</dbReference>
<dbReference type="SUPFAM" id="SSF49899">
    <property type="entry name" value="Concanavalin A-like lectins/glucanases"/>
    <property type="match status" value="1"/>
</dbReference>
<dbReference type="InterPro" id="IPR008979">
    <property type="entry name" value="Galactose-bd-like_sf"/>
</dbReference>
<dbReference type="PROSITE" id="PS01286">
    <property type="entry name" value="FA58C_2"/>
    <property type="match status" value="2"/>
</dbReference>
<feature type="transmembrane region" description="Helical" evidence="2">
    <location>
        <begin position="2957"/>
        <end position="2977"/>
    </location>
</feature>
<dbReference type="PROSITE" id="PS51886">
    <property type="entry name" value="TLDC"/>
    <property type="match status" value="1"/>
</dbReference>
<keyword evidence="2" id="KW-0812">Transmembrane</keyword>
<dbReference type="SMART" id="SM00060">
    <property type="entry name" value="FN3"/>
    <property type="match status" value="11"/>
</dbReference>
<feature type="transmembrane region" description="Helical" evidence="2">
    <location>
        <begin position="2790"/>
        <end position="2823"/>
    </location>
</feature>
<dbReference type="Pfam" id="PF00041">
    <property type="entry name" value="fn3"/>
    <property type="match status" value="9"/>
</dbReference>
<dbReference type="PANTHER" id="PTHR24543:SF325">
    <property type="entry name" value="F5_8 TYPE C DOMAIN-CONTAINING PROTEIN"/>
    <property type="match status" value="1"/>
</dbReference>
<keyword evidence="1" id="KW-0677">Repeat</keyword>
<dbReference type="SMART" id="SM00584">
    <property type="entry name" value="TLDc"/>
    <property type="match status" value="1"/>
</dbReference>
<evidence type="ECO:0000259" key="3">
    <source>
        <dbReference type="PROSITE" id="PS50022"/>
    </source>
</evidence>
<dbReference type="STRING" id="46731.A0A3M6T4G0"/>
<feature type="domain" description="Fibronectin type-III" evidence="4">
    <location>
        <begin position="1979"/>
        <end position="2086"/>
    </location>
</feature>
<name>A0A3M6T4G0_POCDA</name>
<accession>A0A3M6T4G0</accession>
<dbReference type="Proteomes" id="UP000275408">
    <property type="component" value="Unassembled WGS sequence"/>
</dbReference>
<dbReference type="Pfam" id="PF07885">
    <property type="entry name" value="Ion_trans_2"/>
    <property type="match status" value="1"/>
</dbReference>
<dbReference type="PROSITE" id="PS50022">
    <property type="entry name" value="FA58C_3"/>
    <property type="match status" value="5"/>
</dbReference>
<dbReference type="EMBL" id="RCHS01004377">
    <property type="protein sequence ID" value="RMX34740.1"/>
    <property type="molecule type" value="Genomic_DNA"/>
</dbReference>
<feature type="non-terminal residue" evidence="6">
    <location>
        <position position="2991"/>
    </location>
</feature>
<dbReference type="PROSITE" id="PS01285">
    <property type="entry name" value="FA58C_1"/>
    <property type="match status" value="1"/>
</dbReference>
<dbReference type="InterPro" id="IPR013320">
    <property type="entry name" value="ConA-like_dom_sf"/>
</dbReference>
<reference evidence="6 7" key="1">
    <citation type="journal article" date="2018" name="Sci. Rep.">
        <title>Comparative analysis of the Pocillopora damicornis genome highlights role of immune system in coral evolution.</title>
        <authorList>
            <person name="Cunning R."/>
            <person name="Bay R.A."/>
            <person name="Gillette P."/>
            <person name="Baker A.C."/>
            <person name="Traylor-Knowles N."/>
        </authorList>
    </citation>
    <scope>NUCLEOTIDE SEQUENCE [LARGE SCALE GENOMIC DNA]</scope>
    <source>
        <strain evidence="6">RSMAS</strain>
        <tissue evidence="6">Whole animal</tissue>
    </source>
</reference>
<dbReference type="PANTHER" id="PTHR24543">
    <property type="entry name" value="MULTICOPPER OXIDASE-RELATED"/>
    <property type="match status" value="1"/>
</dbReference>
<dbReference type="PRINTS" id="PR00169">
    <property type="entry name" value="KCHANNEL"/>
</dbReference>
<feature type="domain" description="F5/8 type C" evidence="3">
    <location>
        <begin position="634"/>
        <end position="787"/>
    </location>
</feature>
<dbReference type="SUPFAM" id="SSF49785">
    <property type="entry name" value="Galactose-binding domain-like"/>
    <property type="match status" value="5"/>
</dbReference>
<feature type="domain" description="F5/8 type C" evidence="3">
    <location>
        <begin position="791"/>
        <end position="943"/>
    </location>
</feature>
<feature type="transmembrane region" description="Helical" evidence="2">
    <location>
        <begin position="2725"/>
        <end position="2745"/>
    </location>
</feature>
<feature type="domain" description="Fibronectin type-III" evidence="4">
    <location>
        <begin position="1575"/>
        <end position="1672"/>
    </location>
</feature>
<feature type="domain" description="F5/8 type C" evidence="3">
    <location>
        <begin position="393"/>
        <end position="522"/>
    </location>
</feature>
<dbReference type="CDD" id="cd00063">
    <property type="entry name" value="FN3"/>
    <property type="match status" value="10"/>
</dbReference>
<dbReference type="Pfam" id="PF00754">
    <property type="entry name" value="F5_F8_type_C"/>
    <property type="match status" value="5"/>
</dbReference>
<dbReference type="FunFam" id="2.60.40.10:FF:000028">
    <property type="entry name" value="Neuronal cell adhesion molecule"/>
    <property type="match status" value="4"/>
</dbReference>
<feature type="domain" description="F5/8 type C" evidence="3">
    <location>
        <begin position="948"/>
        <end position="1100"/>
    </location>
</feature>
<proteinExistence type="predicted"/>
<evidence type="ECO:0008006" key="8">
    <source>
        <dbReference type="Google" id="ProtNLM"/>
    </source>
</evidence>
<dbReference type="OrthoDB" id="5978609at2759"/>
<dbReference type="InterPro" id="IPR036116">
    <property type="entry name" value="FN3_sf"/>
</dbReference>
<feature type="domain" description="TLDc" evidence="5">
    <location>
        <begin position="79"/>
        <end position="260"/>
    </location>
</feature>
<keyword evidence="7" id="KW-1185">Reference proteome</keyword>
<evidence type="ECO:0000256" key="1">
    <source>
        <dbReference type="ARBA" id="ARBA00022737"/>
    </source>
</evidence>
<feature type="domain" description="Fibronectin type-III" evidence="4">
    <location>
        <begin position="2091"/>
        <end position="2187"/>
    </location>
</feature>
<evidence type="ECO:0000259" key="5">
    <source>
        <dbReference type="PROSITE" id="PS51886"/>
    </source>
</evidence>
<dbReference type="FunFam" id="2.60.120.260:FF:000016">
    <property type="entry name" value="Contactin-associated protein-like 4 isoform 1"/>
    <property type="match status" value="3"/>
</dbReference>
<feature type="domain" description="Fibronectin type-III" evidence="4">
    <location>
        <begin position="2192"/>
        <end position="2287"/>
    </location>
</feature>
<feature type="domain" description="Fibronectin type-III" evidence="4">
    <location>
        <begin position="2393"/>
        <end position="2491"/>
    </location>
</feature>
<organism evidence="6 7">
    <name type="scientific">Pocillopora damicornis</name>
    <name type="common">Cauliflower coral</name>
    <name type="synonym">Millepora damicornis</name>
    <dbReference type="NCBI Taxonomy" id="46731"/>
    <lineage>
        <taxon>Eukaryota</taxon>
        <taxon>Metazoa</taxon>
        <taxon>Cnidaria</taxon>
        <taxon>Anthozoa</taxon>
        <taxon>Hexacorallia</taxon>
        <taxon>Scleractinia</taxon>
        <taxon>Astrocoeniina</taxon>
        <taxon>Pocilloporidae</taxon>
        <taxon>Pocillopora</taxon>
    </lineage>
</organism>
<dbReference type="CDD" id="cd00057">
    <property type="entry name" value="FA58C"/>
    <property type="match status" value="3"/>
</dbReference>
<feature type="domain" description="Fibronectin type-III" evidence="4">
    <location>
        <begin position="2492"/>
        <end position="2595"/>
    </location>
</feature>
<keyword evidence="2" id="KW-0472">Membrane</keyword>